<name>A0A1G6CNE9_9HYPH</name>
<keyword evidence="3" id="KW-1185">Reference proteome</keyword>
<feature type="domain" description="Glutamine amidotransferase" evidence="1">
    <location>
        <begin position="47"/>
        <end position="179"/>
    </location>
</feature>
<dbReference type="Gene3D" id="3.40.50.880">
    <property type="match status" value="1"/>
</dbReference>
<dbReference type="STRING" id="665467.SAMN02982931_02543"/>
<reference evidence="2 3" key="1">
    <citation type="submission" date="2016-10" db="EMBL/GenBank/DDBJ databases">
        <authorList>
            <person name="de Groot N.N."/>
        </authorList>
    </citation>
    <scope>NUCLEOTIDE SEQUENCE [LARGE SCALE GENOMIC DNA]</scope>
    <source>
        <strain evidence="2 3">ATCC 35022</strain>
    </source>
</reference>
<dbReference type="Pfam" id="PF00117">
    <property type="entry name" value="GATase"/>
    <property type="match status" value="1"/>
</dbReference>
<proteinExistence type="predicted"/>
<dbReference type="AlphaFoldDB" id="A0A1G6CNE9"/>
<organism evidence="2 3">
    <name type="scientific">Bauldia litoralis</name>
    <dbReference type="NCBI Taxonomy" id="665467"/>
    <lineage>
        <taxon>Bacteria</taxon>
        <taxon>Pseudomonadati</taxon>
        <taxon>Pseudomonadota</taxon>
        <taxon>Alphaproteobacteria</taxon>
        <taxon>Hyphomicrobiales</taxon>
        <taxon>Kaistiaceae</taxon>
        <taxon>Bauldia</taxon>
    </lineage>
</organism>
<dbReference type="GO" id="GO:0016740">
    <property type="term" value="F:transferase activity"/>
    <property type="evidence" value="ECO:0007669"/>
    <property type="project" value="UniProtKB-KW"/>
</dbReference>
<protein>
    <submittedName>
        <fullName evidence="2">GMP synthase-Glutamine amidotransferase</fullName>
    </submittedName>
</protein>
<dbReference type="PANTHER" id="PTHR42695:SF5">
    <property type="entry name" value="GLUTAMINE AMIDOTRANSFERASE YLR126C-RELATED"/>
    <property type="match status" value="1"/>
</dbReference>
<dbReference type="CDD" id="cd01741">
    <property type="entry name" value="GATase1_1"/>
    <property type="match status" value="1"/>
</dbReference>
<dbReference type="PROSITE" id="PS51273">
    <property type="entry name" value="GATASE_TYPE_1"/>
    <property type="match status" value="1"/>
</dbReference>
<dbReference type="InterPro" id="IPR044992">
    <property type="entry name" value="ChyE-like"/>
</dbReference>
<dbReference type="OrthoDB" id="9794816at2"/>
<sequence>MRVLVIENYRATPLGLVGVALADAAADIDLVRAFDGEGLPAGHDSHDALVILGGEQTALDDDAHPYLPALAALSRAFGDADKAVLGICLGAQLVARGHGAENILGRPVEFGWHPVQPTPAGRDDPLMAALGDRAPVFHWHSDTITLPPGATHLASSDRTAIQAFRLGRAVYGVQFHFEADRALVSQWNAAFAPEIAAHSPDWFDRHPTEAARHGGAADALGAALARRWVALI</sequence>
<dbReference type="RefSeq" id="WP_090876827.1">
    <property type="nucleotide sequence ID" value="NZ_FMXQ01000005.1"/>
</dbReference>
<dbReference type="Proteomes" id="UP000199071">
    <property type="component" value="Unassembled WGS sequence"/>
</dbReference>
<evidence type="ECO:0000313" key="2">
    <source>
        <dbReference type="EMBL" id="SDB34421.1"/>
    </source>
</evidence>
<evidence type="ECO:0000313" key="3">
    <source>
        <dbReference type="Proteomes" id="UP000199071"/>
    </source>
</evidence>
<keyword evidence="2" id="KW-0808">Transferase</keyword>
<evidence type="ECO:0000259" key="1">
    <source>
        <dbReference type="Pfam" id="PF00117"/>
    </source>
</evidence>
<dbReference type="SUPFAM" id="SSF52317">
    <property type="entry name" value="Class I glutamine amidotransferase-like"/>
    <property type="match status" value="1"/>
</dbReference>
<dbReference type="GO" id="GO:0005829">
    <property type="term" value="C:cytosol"/>
    <property type="evidence" value="ECO:0007669"/>
    <property type="project" value="TreeGrafter"/>
</dbReference>
<accession>A0A1G6CNE9</accession>
<dbReference type="EMBL" id="FMXQ01000005">
    <property type="protein sequence ID" value="SDB34421.1"/>
    <property type="molecule type" value="Genomic_DNA"/>
</dbReference>
<dbReference type="InterPro" id="IPR029062">
    <property type="entry name" value="Class_I_gatase-like"/>
</dbReference>
<keyword evidence="2" id="KW-0315">Glutamine amidotransferase</keyword>
<dbReference type="PANTHER" id="PTHR42695">
    <property type="entry name" value="GLUTAMINE AMIDOTRANSFERASE YLR126C-RELATED"/>
    <property type="match status" value="1"/>
</dbReference>
<gene>
    <name evidence="2" type="ORF">SAMN02982931_02543</name>
</gene>
<dbReference type="InterPro" id="IPR017926">
    <property type="entry name" value="GATASE"/>
</dbReference>